<reference evidence="3 4" key="2">
    <citation type="journal article" date="2012" name="PLoS Pathog.">
        <title>Diverse lifestyles and strategies of plant pathogenesis encoded in the genomes of eighteen Dothideomycetes fungi.</title>
        <authorList>
            <person name="Ohm R.A."/>
            <person name="Feau N."/>
            <person name="Henrissat B."/>
            <person name="Schoch C.L."/>
            <person name="Horwitz B.A."/>
            <person name="Barry K.W."/>
            <person name="Condon B.J."/>
            <person name="Copeland A.C."/>
            <person name="Dhillon B."/>
            <person name="Glaser F."/>
            <person name="Hesse C.N."/>
            <person name="Kosti I."/>
            <person name="LaButti K."/>
            <person name="Lindquist E.A."/>
            <person name="Lucas S."/>
            <person name="Salamov A.A."/>
            <person name="Bradshaw R.E."/>
            <person name="Ciuffetti L."/>
            <person name="Hamelin R.C."/>
            <person name="Kema G.H.J."/>
            <person name="Lawrence C."/>
            <person name="Scott J.A."/>
            <person name="Spatafora J.W."/>
            <person name="Turgeon B.G."/>
            <person name="de Wit P.J.G.M."/>
            <person name="Zhong S."/>
            <person name="Goodwin S.B."/>
            <person name="Grigoriev I.V."/>
        </authorList>
    </citation>
    <scope>NUCLEOTIDE SEQUENCE [LARGE SCALE GENOMIC DNA]</scope>
    <source>
        <strain evidence="4">NZE10 / CBS 128990</strain>
    </source>
</reference>
<dbReference type="Proteomes" id="UP000016933">
    <property type="component" value="Unassembled WGS sequence"/>
</dbReference>
<keyword evidence="4" id="KW-1185">Reference proteome</keyword>
<reference evidence="4" key="1">
    <citation type="journal article" date="2012" name="PLoS Genet.">
        <title>The genomes of the fungal plant pathogens Cladosporium fulvum and Dothistroma septosporum reveal adaptation to different hosts and lifestyles but also signatures of common ancestry.</title>
        <authorList>
            <person name="de Wit P.J.G.M."/>
            <person name="van der Burgt A."/>
            <person name="Oekmen B."/>
            <person name="Stergiopoulos I."/>
            <person name="Abd-Elsalam K.A."/>
            <person name="Aerts A.L."/>
            <person name="Bahkali A.H."/>
            <person name="Beenen H.G."/>
            <person name="Chettri P."/>
            <person name="Cox M.P."/>
            <person name="Datema E."/>
            <person name="de Vries R.P."/>
            <person name="Dhillon B."/>
            <person name="Ganley A.R."/>
            <person name="Griffiths S.A."/>
            <person name="Guo Y."/>
            <person name="Hamelin R.C."/>
            <person name="Henrissat B."/>
            <person name="Kabir M.S."/>
            <person name="Jashni M.K."/>
            <person name="Kema G."/>
            <person name="Klaubauf S."/>
            <person name="Lapidus A."/>
            <person name="Levasseur A."/>
            <person name="Lindquist E."/>
            <person name="Mehrabi R."/>
            <person name="Ohm R.A."/>
            <person name="Owen T.J."/>
            <person name="Salamov A."/>
            <person name="Schwelm A."/>
            <person name="Schijlen E."/>
            <person name="Sun H."/>
            <person name="van den Burg H.A."/>
            <person name="van Ham R.C.H.J."/>
            <person name="Zhang S."/>
            <person name="Goodwin S.B."/>
            <person name="Grigoriev I.V."/>
            <person name="Collemare J."/>
            <person name="Bradshaw R.E."/>
        </authorList>
    </citation>
    <scope>NUCLEOTIDE SEQUENCE [LARGE SCALE GENOMIC DNA]</scope>
    <source>
        <strain evidence="4">NZE10 / CBS 128990</strain>
    </source>
</reference>
<keyword evidence="1" id="KW-0833">Ubl conjugation pathway</keyword>
<dbReference type="HOGENOM" id="CLU_030988_16_0_1"/>
<dbReference type="STRING" id="675120.M2WKY3"/>
<evidence type="ECO:0000313" key="3">
    <source>
        <dbReference type="EMBL" id="EME39643.1"/>
    </source>
</evidence>
<organism evidence="3 4">
    <name type="scientific">Dothistroma septosporum (strain NZE10 / CBS 128990)</name>
    <name type="common">Red band needle blight fungus</name>
    <name type="synonym">Mycosphaerella pini</name>
    <dbReference type="NCBI Taxonomy" id="675120"/>
    <lineage>
        <taxon>Eukaryota</taxon>
        <taxon>Fungi</taxon>
        <taxon>Dikarya</taxon>
        <taxon>Ascomycota</taxon>
        <taxon>Pezizomycotina</taxon>
        <taxon>Dothideomycetes</taxon>
        <taxon>Dothideomycetidae</taxon>
        <taxon>Mycosphaerellales</taxon>
        <taxon>Mycosphaerellaceae</taxon>
        <taxon>Dothistroma</taxon>
    </lineage>
</organism>
<proteinExistence type="predicted"/>
<gene>
    <name evidence="3" type="ORF">DOTSEDRAFT_28767</name>
</gene>
<dbReference type="SMART" id="SM00212">
    <property type="entry name" value="UBCc"/>
    <property type="match status" value="1"/>
</dbReference>
<feature type="domain" description="UBC core" evidence="2">
    <location>
        <begin position="1"/>
        <end position="109"/>
    </location>
</feature>
<dbReference type="eggNOG" id="KOG0417">
    <property type="taxonomic scope" value="Eukaryota"/>
</dbReference>
<dbReference type="InterPro" id="IPR000608">
    <property type="entry name" value="UBC"/>
</dbReference>
<dbReference type="PROSITE" id="PS50127">
    <property type="entry name" value="UBC_2"/>
    <property type="match status" value="1"/>
</dbReference>
<protein>
    <recommendedName>
        <fullName evidence="2">UBC core domain-containing protein</fullName>
    </recommendedName>
</protein>
<dbReference type="InterPro" id="IPR050113">
    <property type="entry name" value="Ub_conjugating_enzyme"/>
</dbReference>
<accession>M2WKY3</accession>
<evidence type="ECO:0000313" key="4">
    <source>
        <dbReference type="Proteomes" id="UP000016933"/>
    </source>
</evidence>
<sequence length="109" mass="12096">MAQQRLTKELHDIESNPPKGISAAVMDEDVFEWLAKIEGAPGGQNYDLSLHMPKDYPSSPPKIGLVTKVKHSKVDANGAIDLEVLTKEGWRQSGTVRDVLEEIRDMLRG</sequence>
<name>M2WKY3_DOTSN</name>
<evidence type="ECO:0000259" key="2">
    <source>
        <dbReference type="PROSITE" id="PS50127"/>
    </source>
</evidence>
<dbReference type="SUPFAM" id="SSF54495">
    <property type="entry name" value="UBC-like"/>
    <property type="match status" value="1"/>
</dbReference>
<dbReference type="OrthoDB" id="544277at2759"/>
<dbReference type="OMA" id="HMPKDYP"/>
<dbReference type="CDD" id="cd00195">
    <property type="entry name" value="UBCc_UEV"/>
    <property type="match status" value="1"/>
</dbReference>
<dbReference type="Pfam" id="PF00179">
    <property type="entry name" value="UQ_con"/>
    <property type="match status" value="1"/>
</dbReference>
<dbReference type="AlphaFoldDB" id="M2WKY3"/>
<dbReference type="EMBL" id="KB446545">
    <property type="protein sequence ID" value="EME39643.1"/>
    <property type="molecule type" value="Genomic_DNA"/>
</dbReference>
<evidence type="ECO:0000256" key="1">
    <source>
        <dbReference type="ARBA" id="ARBA00022786"/>
    </source>
</evidence>
<dbReference type="Gene3D" id="3.10.110.10">
    <property type="entry name" value="Ubiquitin Conjugating Enzyme"/>
    <property type="match status" value="1"/>
</dbReference>
<dbReference type="InterPro" id="IPR016135">
    <property type="entry name" value="UBQ-conjugating_enzyme/RWD"/>
</dbReference>
<dbReference type="PANTHER" id="PTHR24067">
    <property type="entry name" value="UBIQUITIN-CONJUGATING ENZYME E2"/>
    <property type="match status" value="1"/>
</dbReference>